<dbReference type="Pfam" id="PF06013">
    <property type="entry name" value="WXG100"/>
    <property type="match status" value="1"/>
</dbReference>
<dbReference type="Proteomes" id="UP000036313">
    <property type="component" value="Unassembled WGS sequence"/>
</dbReference>
<dbReference type="InterPro" id="IPR036689">
    <property type="entry name" value="ESAT-6-like_sf"/>
</dbReference>
<organism evidence="2 3">
    <name type="scientific">Mycolicibacterium obuense</name>
    <dbReference type="NCBI Taxonomy" id="1807"/>
    <lineage>
        <taxon>Bacteria</taxon>
        <taxon>Bacillati</taxon>
        <taxon>Actinomycetota</taxon>
        <taxon>Actinomycetes</taxon>
        <taxon>Mycobacteriales</taxon>
        <taxon>Mycobacteriaceae</taxon>
        <taxon>Mycolicibacterium</taxon>
    </lineage>
</organism>
<dbReference type="InterPro" id="IPR010310">
    <property type="entry name" value="T7SS_ESAT-6-like"/>
</dbReference>
<protein>
    <recommendedName>
        <fullName evidence="1">ESAT-6-like protein</fullName>
    </recommendedName>
</protein>
<dbReference type="SUPFAM" id="SSF140453">
    <property type="entry name" value="EsxAB dimer-like"/>
    <property type="match status" value="1"/>
</dbReference>
<accession>A0A0J6Y8M2</accession>
<proteinExistence type="inferred from homology"/>
<dbReference type="EMBL" id="JYNU01000057">
    <property type="protein sequence ID" value="KMO69356.1"/>
    <property type="molecule type" value="Genomic_DNA"/>
</dbReference>
<evidence type="ECO:0000313" key="3">
    <source>
        <dbReference type="Proteomes" id="UP000036313"/>
    </source>
</evidence>
<gene>
    <name evidence="2" type="primary">esxA</name>
    <name evidence="2" type="ORF">MOBUDSM44075_04782</name>
</gene>
<dbReference type="NCBIfam" id="TIGR03930">
    <property type="entry name" value="WXG100_ESAT6"/>
    <property type="match status" value="1"/>
</dbReference>
<evidence type="ECO:0000256" key="1">
    <source>
        <dbReference type="RuleBase" id="RU362001"/>
    </source>
</evidence>
<comment type="similarity">
    <text evidence="1">Belongs to the WXG100 family.</text>
</comment>
<sequence>MSGPITYNFAGIETDAADISGAVGRVNGLLSEGQSALNSLQAAWVGTGSDSYQNVQMRWNQNSEELNLALQNLGHAVANAGHDMGATEKGVEGTFSV</sequence>
<reference evidence="2 3" key="1">
    <citation type="journal article" date="2015" name="Genome Biol. Evol.">
        <title>Characterization of Three Mycobacterium spp. with Potential Use in Bioremediation by Genome Sequencing and Comparative Genomics.</title>
        <authorList>
            <person name="Das S."/>
            <person name="Pettersson B.M."/>
            <person name="Behra P.R."/>
            <person name="Ramesh M."/>
            <person name="Dasgupta S."/>
            <person name="Bhattacharya A."/>
            <person name="Kirsebom L.A."/>
        </authorList>
    </citation>
    <scope>NUCLEOTIDE SEQUENCE [LARGE SCALE GENOMIC DNA]</scope>
    <source>
        <strain evidence="2 3">DSM 44075</strain>
    </source>
</reference>
<name>A0A0J6Y8M2_9MYCO</name>
<dbReference type="AlphaFoldDB" id="A0A0J6Y8M2"/>
<dbReference type="Gene3D" id="1.10.287.1060">
    <property type="entry name" value="ESAT-6-like"/>
    <property type="match status" value="1"/>
</dbReference>
<evidence type="ECO:0000313" key="2">
    <source>
        <dbReference type="EMBL" id="KMO69356.1"/>
    </source>
</evidence>
<dbReference type="RefSeq" id="WP_048424878.1">
    <property type="nucleotide sequence ID" value="NZ_JYNU01000057.1"/>
</dbReference>
<comment type="caution">
    <text evidence="2">The sequence shown here is derived from an EMBL/GenBank/DDBJ whole genome shotgun (WGS) entry which is preliminary data.</text>
</comment>
<dbReference type="PATRIC" id="fig|1807.14.peg.4817"/>